<dbReference type="AlphaFoldDB" id="C5CJW8"/>
<dbReference type="STRING" id="543728.Vapar_4408"/>
<accession>C5CJW8</accession>
<name>C5CJW8_VARPS</name>
<dbReference type="EMBL" id="CP001635">
    <property type="protein sequence ID" value="ACS21019.1"/>
    <property type="molecule type" value="Genomic_DNA"/>
</dbReference>
<sequence>MQIGAKEAKRRTEPEAWEQKKPMAQRKREFCETYKDWIAVQNDLVDRIGVFGEEFRPW</sequence>
<protein>
    <submittedName>
        <fullName evidence="2">Uncharacterized protein</fullName>
    </submittedName>
</protein>
<dbReference type="eggNOG" id="COG2161">
    <property type="taxonomic scope" value="Bacteria"/>
</dbReference>
<organism evidence="2">
    <name type="scientific">Variovorax paradoxus (strain S110)</name>
    <dbReference type="NCBI Taxonomy" id="543728"/>
    <lineage>
        <taxon>Bacteria</taxon>
        <taxon>Pseudomonadati</taxon>
        <taxon>Pseudomonadota</taxon>
        <taxon>Betaproteobacteria</taxon>
        <taxon>Burkholderiales</taxon>
        <taxon>Comamonadaceae</taxon>
        <taxon>Variovorax</taxon>
    </lineage>
</organism>
<dbReference type="HOGENOM" id="CLU_2978005_0_0_4"/>
<proteinExistence type="predicted"/>
<reference evidence="2" key="1">
    <citation type="submission" date="2009-06" db="EMBL/GenBank/DDBJ databases">
        <title>Complete sequence of chromosome 1 of Variovorax paradoxus S110.</title>
        <authorList>
            <consortium name="US DOE Joint Genome Institute"/>
            <person name="Lucas S."/>
            <person name="Copeland A."/>
            <person name="Lapidus A."/>
            <person name="Glavina del Rio T."/>
            <person name="Tice H."/>
            <person name="Bruce D."/>
            <person name="Goodwin L."/>
            <person name="Pitluck S."/>
            <person name="Chertkov O."/>
            <person name="Brettin T."/>
            <person name="Detter J.C."/>
            <person name="Han C."/>
            <person name="Larimer F."/>
            <person name="Land M."/>
            <person name="Hauser L."/>
            <person name="Kyrpides N."/>
            <person name="Ovchinnikova G."/>
            <person name="Orwin P."/>
            <person name="Leadbetter J.R."/>
            <person name="Spain J.C."/>
            <person name="Han J.I."/>
        </authorList>
    </citation>
    <scope>NUCLEOTIDE SEQUENCE</scope>
    <source>
        <strain evidence="2">S110</strain>
    </source>
</reference>
<evidence type="ECO:0000256" key="1">
    <source>
        <dbReference type="SAM" id="MobiDB-lite"/>
    </source>
</evidence>
<gene>
    <name evidence="2" type="ordered locus">Vapar_4408</name>
</gene>
<evidence type="ECO:0000313" key="2">
    <source>
        <dbReference type="EMBL" id="ACS21019.1"/>
    </source>
</evidence>
<dbReference type="KEGG" id="vap:Vapar_4408"/>
<feature type="region of interest" description="Disordered" evidence="1">
    <location>
        <begin position="1"/>
        <end position="24"/>
    </location>
</feature>